<protein>
    <submittedName>
        <fullName evidence="3">Ubiquinone/menaquinone biosynthesis C-methylase UbiE</fullName>
    </submittedName>
</protein>
<name>A0A7W6TLJ1_9HYPH</name>
<dbReference type="InterPro" id="IPR029063">
    <property type="entry name" value="SAM-dependent_MTases_sf"/>
</dbReference>
<dbReference type="Proteomes" id="UP000524535">
    <property type="component" value="Unassembled WGS sequence"/>
</dbReference>
<comment type="caution">
    <text evidence="3">The sequence shown here is derived from an EMBL/GenBank/DDBJ whole genome shotgun (WGS) entry which is preliminary data.</text>
</comment>
<organism evidence="3 6">
    <name type="scientific">Aliirhizobium cellulosilyticum</name>
    <dbReference type="NCBI Taxonomy" id="393664"/>
    <lineage>
        <taxon>Bacteria</taxon>
        <taxon>Pseudomonadati</taxon>
        <taxon>Pseudomonadota</taxon>
        <taxon>Alphaproteobacteria</taxon>
        <taxon>Hyphomicrobiales</taxon>
        <taxon>Rhizobiaceae</taxon>
        <taxon>Aliirhizobium</taxon>
    </lineage>
</organism>
<evidence type="ECO:0000313" key="7">
    <source>
        <dbReference type="Proteomes" id="UP000576087"/>
    </source>
</evidence>
<dbReference type="PANTHER" id="PTHR43591:SF24">
    <property type="entry name" value="2-METHOXY-6-POLYPRENYL-1,4-BENZOQUINOL METHYLASE, MITOCHONDRIAL"/>
    <property type="match status" value="1"/>
</dbReference>
<dbReference type="RefSeq" id="WP_183830549.1">
    <property type="nucleotide sequence ID" value="NZ_JACIGW010000020.1"/>
</dbReference>
<dbReference type="Proteomes" id="UP000576087">
    <property type="component" value="Unassembled WGS sequence"/>
</dbReference>
<dbReference type="EMBL" id="JACIGW010000020">
    <property type="protein sequence ID" value="MBB4351808.1"/>
    <property type="molecule type" value="Genomic_DNA"/>
</dbReference>
<dbReference type="GO" id="GO:0032259">
    <property type="term" value="P:methylation"/>
    <property type="evidence" value="ECO:0007669"/>
    <property type="project" value="UniProtKB-KW"/>
</dbReference>
<evidence type="ECO:0000313" key="3">
    <source>
        <dbReference type="EMBL" id="MBB4415043.1"/>
    </source>
</evidence>
<keyword evidence="3" id="KW-0808">Transferase</keyword>
<dbReference type="Gene3D" id="3.40.50.150">
    <property type="entry name" value="Vaccinia Virus protein VP39"/>
    <property type="match status" value="1"/>
</dbReference>
<keyword evidence="3" id="KW-0830">Ubiquinone</keyword>
<evidence type="ECO:0000313" key="5">
    <source>
        <dbReference type="Proteomes" id="UP000520770"/>
    </source>
</evidence>
<dbReference type="EMBL" id="JACIHM010000023">
    <property type="protein sequence ID" value="MBB4449735.1"/>
    <property type="molecule type" value="Genomic_DNA"/>
</dbReference>
<evidence type="ECO:0000313" key="4">
    <source>
        <dbReference type="EMBL" id="MBB4449735.1"/>
    </source>
</evidence>
<dbReference type="SUPFAM" id="SSF53335">
    <property type="entry name" value="S-adenosyl-L-methionine-dependent methyltransferases"/>
    <property type="match status" value="1"/>
</dbReference>
<evidence type="ECO:0000313" key="6">
    <source>
        <dbReference type="Proteomes" id="UP000524535"/>
    </source>
</evidence>
<gene>
    <name evidence="3" type="ORF">GGE31_005592</name>
    <name evidence="2" type="ORF">GGE33_005594</name>
    <name evidence="4" type="ORF">GGE35_005595</name>
</gene>
<dbReference type="GO" id="GO:0008757">
    <property type="term" value="F:S-adenosylmethionine-dependent methyltransferase activity"/>
    <property type="evidence" value="ECO:0007669"/>
    <property type="project" value="InterPro"/>
</dbReference>
<dbReference type="AlphaFoldDB" id="A0A7W6TLJ1"/>
<evidence type="ECO:0000313" key="2">
    <source>
        <dbReference type="EMBL" id="MBB4351808.1"/>
    </source>
</evidence>
<reference evidence="5 6" key="1">
    <citation type="submission" date="2020-08" db="EMBL/GenBank/DDBJ databases">
        <title>Genomic Encyclopedia of Type Strains, Phase IV (KMG-V): Genome sequencing to study the core and pangenomes of soil and plant-associated prokaryotes.</title>
        <authorList>
            <person name="Whitman W."/>
        </authorList>
    </citation>
    <scope>NUCLEOTIDE SEQUENCE [LARGE SCALE GENOMIC DNA]</scope>
    <source>
        <strain evidence="3 6">SEMIA 444</strain>
        <strain evidence="2 5">SEMIA 448</strain>
        <strain evidence="4 7">SEMIA 452</strain>
    </source>
</reference>
<dbReference type="CDD" id="cd02440">
    <property type="entry name" value="AdoMet_MTases"/>
    <property type="match status" value="1"/>
</dbReference>
<dbReference type="Pfam" id="PF08241">
    <property type="entry name" value="Methyltransf_11"/>
    <property type="match status" value="1"/>
</dbReference>
<sequence length="270" mass="29178">MTEADKVFAGNIPALYQQHMVPMLFEPYAQEMAGRVARLKPQTLLEIAAGTGVLTRALAARLGDTAEIIATDLNQPMLDLAAHLQRGGGKTTFRQADAQALPFDDGSFDVAVCQFGVMFFPDKLQGYREVRRVLKPGGSYLFSVWDRVSANAFVTTVSDALAKRFPADPPRFMERTPHGYFDTDAIIDTLHEAGFSEVKVETADKISRAESAASAAAGYCQGSPLSGEIEARQPGKLWAVTKAVASALAERFGPGEIEGEVRAHVITART</sequence>
<accession>A0A7W6TLJ1</accession>
<dbReference type="EMBL" id="JACIGY010000020">
    <property type="protein sequence ID" value="MBB4415043.1"/>
    <property type="molecule type" value="Genomic_DNA"/>
</dbReference>
<keyword evidence="3" id="KW-0489">Methyltransferase</keyword>
<dbReference type="Proteomes" id="UP000520770">
    <property type="component" value="Unassembled WGS sequence"/>
</dbReference>
<evidence type="ECO:0000259" key="1">
    <source>
        <dbReference type="Pfam" id="PF08241"/>
    </source>
</evidence>
<proteinExistence type="predicted"/>
<feature type="domain" description="Methyltransferase type 11" evidence="1">
    <location>
        <begin position="45"/>
        <end position="142"/>
    </location>
</feature>
<dbReference type="InterPro" id="IPR013216">
    <property type="entry name" value="Methyltransf_11"/>
</dbReference>
<dbReference type="PANTHER" id="PTHR43591">
    <property type="entry name" value="METHYLTRANSFERASE"/>
    <property type="match status" value="1"/>
</dbReference>
<keyword evidence="6" id="KW-1185">Reference proteome</keyword>